<dbReference type="InterPro" id="IPR000600">
    <property type="entry name" value="ROK"/>
</dbReference>
<dbReference type="SUPFAM" id="SSF53067">
    <property type="entry name" value="Actin-like ATPase domain"/>
    <property type="match status" value="1"/>
</dbReference>
<keyword evidence="3" id="KW-1185">Reference proteome</keyword>
<dbReference type="GO" id="GO:0016301">
    <property type="term" value="F:kinase activity"/>
    <property type="evidence" value="ECO:0007669"/>
    <property type="project" value="UniProtKB-KW"/>
</dbReference>
<dbReference type="CDD" id="cd24068">
    <property type="entry name" value="ASKHA_NBD_ROK_FnNanK-like"/>
    <property type="match status" value="1"/>
</dbReference>
<proteinExistence type="inferred from homology"/>
<dbReference type="InterPro" id="IPR049874">
    <property type="entry name" value="ROK_cs"/>
</dbReference>
<keyword evidence="2" id="KW-0808">Transferase</keyword>
<protein>
    <submittedName>
        <fullName evidence="2">Sugar kinase of the NBD/HSP70 family, may contain an N-terminal HTH domain</fullName>
    </submittedName>
</protein>
<sequence length="299" mass="32122">MKIAAFDIGGTNIKWGIVTDEGEIIEKGSFPSRVEEGADRLIENVQNKCRQLKEEYSVSGAAISTAGQVNSDEGEIVHATENIPGYTGMKVAERVENAVGIPVRVENDVNCTALGESWQGNAVAVSNFFCVTLGTGIGGALVMENNLVPGASWCAGEMGHMPLYPGGLTCTCGNRGCLEQYASAGALERQVEIQKDRFVPLPEFFEEVRKGEKESMRIFDTWIDHLTNGLQSIVHLLNPSVLIIGGGVSAQGSLLTDAITESLSEKVMPNHFSALRVRIAGKGNEANLLGAVRHYLDNQ</sequence>
<dbReference type="PANTHER" id="PTHR18964:SF165">
    <property type="entry name" value="BETA-GLUCOSIDE KINASE"/>
    <property type="match status" value="1"/>
</dbReference>
<dbReference type="InterPro" id="IPR043129">
    <property type="entry name" value="ATPase_NBD"/>
</dbReference>
<dbReference type="PANTHER" id="PTHR18964">
    <property type="entry name" value="ROK (REPRESSOR, ORF, KINASE) FAMILY"/>
    <property type="match status" value="1"/>
</dbReference>
<reference evidence="2 3" key="1">
    <citation type="submission" date="2017-01" db="EMBL/GenBank/DDBJ databases">
        <authorList>
            <person name="Varghese N."/>
            <person name="Submissions S."/>
        </authorList>
    </citation>
    <scope>NUCLEOTIDE SEQUENCE [LARGE SCALE GENOMIC DNA]</scope>
    <source>
        <strain evidence="2 3">DSM 22782</strain>
    </source>
</reference>
<organism evidence="2 3">
    <name type="scientific">Salimicrobium salexigens</name>
    <dbReference type="NCBI Taxonomy" id="908941"/>
    <lineage>
        <taxon>Bacteria</taxon>
        <taxon>Bacillati</taxon>
        <taxon>Bacillota</taxon>
        <taxon>Bacilli</taxon>
        <taxon>Bacillales</taxon>
        <taxon>Bacillaceae</taxon>
        <taxon>Salimicrobium</taxon>
    </lineage>
</organism>
<evidence type="ECO:0000256" key="1">
    <source>
        <dbReference type="ARBA" id="ARBA00006479"/>
    </source>
</evidence>
<dbReference type="PROSITE" id="PS01125">
    <property type="entry name" value="ROK"/>
    <property type="match status" value="1"/>
</dbReference>
<evidence type="ECO:0000313" key="2">
    <source>
        <dbReference type="EMBL" id="SIS96283.1"/>
    </source>
</evidence>
<accession>A0ABY1KZA0</accession>
<keyword evidence="2" id="KW-0418">Kinase</keyword>
<comment type="caution">
    <text evidence="2">The sequence shown here is derived from an EMBL/GenBank/DDBJ whole genome shotgun (WGS) entry which is preliminary data.</text>
</comment>
<dbReference type="RefSeq" id="WP_076572659.1">
    <property type="nucleotide sequence ID" value="NZ_FTOK01000013.1"/>
</dbReference>
<dbReference type="EMBL" id="FTOK01000013">
    <property type="protein sequence ID" value="SIS96283.1"/>
    <property type="molecule type" value="Genomic_DNA"/>
</dbReference>
<dbReference type="Gene3D" id="3.30.420.40">
    <property type="match status" value="2"/>
</dbReference>
<dbReference type="Proteomes" id="UP000199777">
    <property type="component" value="Unassembled WGS sequence"/>
</dbReference>
<evidence type="ECO:0000313" key="3">
    <source>
        <dbReference type="Proteomes" id="UP000199777"/>
    </source>
</evidence>
<dbReference type="Pfam" id="PF00480">
    <property type="entry name" value="ROK"/>
    <property type="match status" value="1"/>
</dbReference>
<name>A0ABY1KZA0_9BACI</name>
<comment type="similarity">
    <text evidence="1">Belongs to the ROK (NagC/XylR) family.</text>
</comment>
<gene>
    <name evidence="2" type="ORF">SAMN05421758_11337</name>
</gene>